<dbReference type="RefSeq" id="WP_212011981.1">
    <property type="nucleotide sequence ID" value="NZ_JAAFYZ010000088.1"/>
</dbReference>
<evidence type="ECO:0000256" key="2">
    <source>
        <dbReference type="SAM" id="SignalP"/>
    </source>
</evidence>
<accession>A0ABS5KVE3</accession>
<keyword evidence="2" id="KW-0732">Signal</keyword>
<gene>
    <name evidence="3" type="ORF">KGQ19_24385</name>
</gene>
<keyword evidence="4" id="KW-1185">Reference proteome</keyword>
<comment type="caution">
    <text evidence="3">The sequence shown here is derived from an EMBL/GenBank/DDBJ whole genome shotgun (WGS) entry which is preliminary data.</text>
</comment>
<feature type="chain" id="PRO_5045366661" description="Lipoprotein" evidence="2">
    <location>
        <begin position="24"/>
        <end position="240"/>
    </location>
</feature>
<reference evidence="3 4" key="1">
    <citation type="submission" date="2020-02" db="EMBL/GenBank/DDBJ databases">
        <title>Acidophilic actinobacteria isolated from forest soil.</title>
        <authorList>
            <person name="Golinska P."/>
        </authorList>
    </citation>
    <scope>NUCLEOTIDE SEQUENCE [LARGE SCALE GENOMIC DNA]</scope>
    <source>
        <strain evidence="3 4">NL8</strain>
    </source>
</reference>
<evidence type="ECO:0000313" key="3">
    <source>
        <dbReference type="EMBL" id="MBS2550007.1"/>
    </source>
</evidence>
<sequence length="240" mass="23742">MTRRLAILIAGLFAALATLSGCAKHTPVSYAPAAYGMQVGSVYECYYVDNPAEVQTLIARGLCPVGSVPTRMPQSWLNQYFAYYDSPAYYNTYVPVSYRGNYIGTYHSYYLVHTNDIRAAAAAATWKGSNGKTVSGTQVDTAKMKFSTGSGSNSSMGGGSLRGGSSGGSVSGGSGSSGGSVSGGSVSGGSGSSGGSSGGDGEESSGGSSGGSGSHSTSGSSGGKSHSGGTSGGSLRGGRK</sequence>
<evidence type="ECO:0000256" key="1">
    <source>
        <dbReference type="SAM" id="MobiDB-lite"/>
    </source>
</evidence>
<evidence type="ECO:0000313" key="4">
    <source>
        <dbReference type="Proteomes" id="UP000730482"/>
    </source>
</evidence>
<dbReference type="EMBL" id="JAAFYZ010000088">
    <property type="protein sequence ID" value="MBS2550007.1"/>
    <property type="molecule type" value="Genomic_DNA"/>
</dbReference>
<proteinExistence type="predicted"/>
<organism evidence="3 4">
    <name type="scientific">Catenulispora pinistramenti</name>
    <dbReference type="NCBI Taxonomy" id="2705254"/>
    <lineage>
        <taxon>Bacteria</taxon>
        <taxon>Bacillati</taxon>
        <taxon>Actinomycetota</taxon>
        <taxon>Actinomycetes</taxon>
        <taxon>Catenulisporales</taxon>
        <taxon>Catenulisporaceae</taxon>
        <taxon>Catenulispora</taxon>
    </lineage>
</organism>
<evidence type="ECO:0008006" key="5">
    <source>
        <dbReference type="Google" id="ProtNLM"/>
    </source>
</evidence>
<feature type="compositionally biased region" description="Gly residues" evidence="1">
    <location>
        <begin position="220"/>
        <end position="240"/>
    </location>
</feature>
<feature type="signal peptide" evidence="2">
    <location>
        <begin position="1"/>
        <end position="23"/>
    </location>
</feature>
<feature type="compositionally biased region" description="Gly residues" evidence="1">
    <location>
        <begin position="156"/>
        <end position="199"/>
    </location>
</feature>
<feature type="region of interest" description="Disordered" evidence="1">
    <location>
        <begin position="145"/>
        <end position="240"/>
    </location>
</feature>
<name>A0ABS5KVE3_9ACTN</name>
<dbReference type="PROSITE" id="PS51257">
    <property type="entry name" value="PROKAR_LIPOPROTEIN"/>
    <property type="match status" value="1"/>
</dbReference>
<dbReference type="Proteomes" id="UP000730482">
    <property type="component" value="Unassembled WGS sequence"/>
</dbReference>
<protein>
    <recommendedName>
        <fullName evidence="5">Lipoprotein</fullName>
    </recommendedName>
</protein>